<sequence length="168" mass="18573">MPEKAQERMAERPPLEARPQEKAGAELPGRRGTFERRAAEAVPRAEPPQPAVQDEIARGMAALLQETTRGMRAAMLMPVAPGAGFAEWQEAMGELITGMMRNNLHLMQEVMRIYDPQEHAALLQKVMQQWFDAVSQGQTAVLRMACEGTGQVLKPLEAMAERQGATTH</sequence>
<reference evidence="2 3" key="1">
    <citation type="submission" date="2023-08" db="EMBL/GenBank/DDBJ databases">
        <title>The draft genome sequence of Paracraurococcus sp. LOR1-02.</title>
        <authorList>
            <person name="Kingkaew E."/>
            <person name="Tanasupawat S."/>
        </authorList>
    </citation>
    <scope>NUCLEOTIDE SEQUENCE [LARGE SCALE GENOMIC DNA]</scope>
    <source>
        <strain evidence="2 3">LOR1-02</strain>
    </source>
</reference>
<feature type="compositionally biased region" description="Basic and acidic residues" evidence="1">
    <location>
        <begin position="1"/>
        <end position="39"/>
    </location>
</feature>
<dbReference type="EMBL" id="JAUTWS010000006">
    <property type="protein sequence ID" value="MDO9708217.1"/>
    <property type="molecule type" value="Genomic_DNA"/>
</dbReference>
<protein>
    <recommendedName>
        <fullName evidence="4">Phasin domain-containing protein</fullName>
    </recommendedName>
</protein>
<evidence type="ECO:0008006" key="4">
    <source>
        <dbReference type="Google" id="ProtNLM"/>
    </source>
</evidence>
<comment type="caution">
    <text evidence="2">The sequence shown here is derived from an EMBL/GenBank/DDBJ whole genome shotgun (WGS) entry which is preliminary data.</text>
</comment>
<evidence type="ECO:0000313" key="3">
    <source>
        <dbReference type="Proteomes" id="UP001243009"/>
    </source>
</evidence>
<proteinExistence type="predicted"/>
<dbReference type="Proteomes" id="UP001243009">
    <property type="component" value="Unassembled WGS sequence"/>
</dbReference>
<dbReference type="RefSeq" id="WP_305103088.1">
    <property type="nucleotide sequence ID" value="NZ_JAUTWS010000006.1"/>
</dbReference>
<keyword evidence="3" id="KW-1185">Reference proteome</keyword>
<gene>
    <name evidence="2" type="ORF">Q7A36_07680</name>
</gene>
<feature type="region of interest" description="Disordered" evidence="1">
    <location>
        <begin position="1"/>
        <end position="50"/>
    </location>
</feature>
<evidence type="ECO:0000256" key="1">
    <source>
        <dbReference type="SAM" id="MobiDB-lite"/>
    </source>
</evidence>
<evidence type="ECO:0000313" key="2">
    <source>
        <dbReference type="EMBL" id="MDO9708217.1"/>
    </source>
</evidence>
<organism evidence="2 3">
    <name type="scientific">Paracraurococcus lichenis</name>
    <dbReference type="NCBI Taxonomy" id="3064888"/>
    <lineage>
        <taxon>Bacteria</taxon>
        <taxon>Pseudomonadati</taxon>
        <taxon>Pseudomonadota</taxon>
        <taxon>Alphaproteobacteria</taxon>
        <taxon>Acetobacterales</taxon>
        <taxon>Roseomonadaceae</taxon>
        <taxon>Paracraurococcus</taxon>
    </lineage>
</organism>
<accession>A0ABT9DWD5</accession>
<name>A0ABT9DWD5_9PROT</name>